<evidence type="ECO:0000313" key="14">
    <source>
        <dbReference type="Proteomes" id="UP000824890"/>
    </source>
</evidence>
<evidence type="ECO:0000256" key="10">
    <source>
        <dbReference type="SAM" id="Phobius"/>
    </source>
</evidence>
<dbReference type="Pfam" id="PF02469">
    <property type="entry name" value="Fasciclin"/>
    <property type="match status" value="1"/>
</dbReference>
<dbReference type="EMBL" id="JAGKQM010000011">
    <property type="protein sequence ID" value="KAH0904794.1"/>
    <property type="molecule type" value="Genomic_DNA"/>
</dbReference>
<organism evidence="13 14">
    <name type="scientific">Brassica napus</name>
    <name type="common">Rape</name>
    <dbReference type="NCBI Taxonomy" id="3708"/>
    <lineage>
        <taxon>Eukaryota</taxon>
        <taxon>Viridiplantae</taxon>
        <taxon>Streptophyta</taxon>
        <taxon>Embryophyta</taxon>
        <taxon>Tracheophyta</taxon>
        <taxon>Spermatophyta</taxon>
        <taxon>Magnoliopsida</taxon>
        <taxon>eudicotyledons</taxon>
        <taxon>Gunneridae</taxon>
        <taxon>Pentapetalae</taxon>
        <taxon>rosids</taxon>
        <taxon>malvids</taxon>
        <taxon>Brassicales</taxon>
        <taxon>Brassicaceae</taxon>
        <taxon>Brassiceae</taxon>
        <taxon>Brassica</taxon>
    </lineage>
</organism>
<reference evidence="13 14" key="1">
    <citation type="submission" date="2021-05" db="EMBL/GenBank/DDBJ databases">
        <title>Genome Assembly of Synthetic Allotetraploid Brassica napus Reveals Homoeologous Exchanges between Subgenomes.</title>
        <authorList>
            <person name="Davis J.T."/>
        </authorList>
    </citation>
    <scope>NUCLEOTIDE SEQUENCE [LARGE SCALE GENOMIC DNA]</scope>
    <source>
        <strain evidence="14">cv. Da-Ae</strain>
        <tissue evidence="13">Seedling</tissue>
    </source>
</reference>
<keyword evidence="4" id="KW-0336">GPI-anchor</keyword>
<evidence type="ECO:0000256" key="1">
    <source>
        <dbReference type="ARBA" id="ARBA00004609"/>
    </source>
</evidence>
<feature type="signal peptide" evidence="11">
    <location>
        <begin position="1"/>
        <end position="25"/>
    </location>
</feature>
<comment type="similarity">
    <text evidence="2">Belongs to the fasciclin-like AGP family.</text>
</comment>
<dbReference type="PANTHER" id="PTHR32382">
    <property type="entry name" value="FASCICLIN-LIKE ARABINOGALACTAN PROTEIN"/>
    <property type="match status" value="1"/>
</dbReference>
<evidence type="ECO:0000256" key="4">
    <source>
        <dbReference type="ARBA" id="ARBA00022622"/>
    </source>
</evidence>
<sequence length="328" mass="34869">MSSFSSASLTLSLFFFASTFLNAHAFNITRILNLNNEFSTFNNLLSQTGLASTINSRQTITVLALSNDAMSLFSDQSTEDNKKSLSLHIVLDYYDIKKLKSLNKKSVILTTLFQSSGQAKGQQGFINATVMNNGDVMFGSAVRGSLLDSKLIDSVATHPYNISVLHISSYIPIMNPEGPSDHGSSSTPLPPQPPNDDDYTIDEPPSPPSSTTKPFVAAATAATAKPPSAAKANSTTSGVSAINAPDLAFAFVISSFWFFTTPPSPPSSTTKLFVAAATAKPPSSAKDNSTTSGVSAISTPYSAFAFLISSFWSLVLYDGVVMNNRVQE</sequence>
<evidence type="ECO:0000256" key="7">
    <source>
        <dbReference type="ARBA" id="ARBA00023136"/>
    </source>
</evidence>
<evidence type="ECO:0000313" key="13">
    <source>
        <dbReference type="EMBL" id="KAH0904794.1"/>
    </source>
</evidence>
<feature type="domain" description="FAS1" evidence="12">
    <location>
        <begin position="25"/>
        <end position="156"/>
    </location>
</feature>
<dbReference type="InterPro" id="IPR000782">
    <property type="entry name" value="FAS1_domain"/>
</dbReference>
<feature type="transmembrane region" description="Helical" evidence="10">
    <location>
        <begin position="301"/>
        <end position="320"/>
    </location>
</feature>
<keyword evidence="10" id="KW-1133">Transmembrane helix</keyword>
<evidence type="ECO:0000256" key="11">
    <source>
        <dbReference type="SAM" id="SignalP"/>
    </source>
</evidence>
<keyword evidence="3" id="KW-1003">Cell membrane</keyword>
<comment type="caution">
    <text evidence="13">The sequence shown here is derived from an EMBL/GenBank/DDBJ whole genome shotgun (WGS) entry which is preliminary data.</text>
</comment>
<protein>
    <recommendedName>
        <fullName evidence="12">FAS1 domain-containing protein</fullName>
    </recommendedName>
</protein>
<dbReference type="PROSITE" id="PS50213">
    <property type="entry name" value="FAS1"/>
    <property type="match status" value="1"/>
</dbReference>
<dbReference type="Gene3D" id="2.30.180.10">
    <property type="entry name" value="FAS1 domain"/>
    <property type="match status" value="1"/>
</dbReference>
<keyword evidence="6" id="KW-0654">Proteoglycan</keyword>
<dbReference type="Proteomes" id="UP000824890">
    <property type="component" value="Unassembled WGS sequence"/>
</dbReference>
<dbReference type="PANTHER" id="PTHR32382:SF6">
    <property type="entry name" value="FASCICLIN-LIKE ARABINOGALACTAN PROTEIN 14"/>
    <property type="match status" value="1"/>
</dbReference>
<comment type="subcellular location">
    <subcellularLocation>
        <location evidence="1">Cell membrane</location>
        <topology evidence="1">Lipid-anchor</topology>
        <topology evidence="1">GPI-anchor</topology>
    </subcellularLocation>
</comment>
<dbReference type="SUPFAM" id="SSF82153">
    <property type="entry name" value="FAS1 domain"/>
    <property type="match status" value="1"/>
</dbReference>
<evidence type="ECO:0000259" key="12">
    <source>
        <dbReference type="PROSITE" id="PS50213"/>
    </source>
</evidence>
<keyword evidence="7 10" id="KW-0472">Membrane</keyword>
<evidence type="ECO:0000256" key="8">
    <source>
        <dbReference type="ARBA" id="ARBA00023288"/>
    </source>
</evidence>
<evidence type="ECO:0000256" key="3">
    <source>
        <dbReference type="ARBA" id="ARBA00022475"/>
    </source>
</evidence>
<evidence type="ECO:0000256" key="6">
    <source>
        <dbReference type="ARBA" id="ARBA00022974"/>
    </source>
</evidence>
<keyword evidence="10" id="KW-0812">Transmembrane</keyword>
<proteinExistence type="inferred from homology"/>
<feature type="chain" id="PRO_5047480754" description="FAS1 domain-containing protein" evidence="11">
    <location>
        <begin position="26"/>
        <end position="328"/>
    </location>
</feature>
<accession>A0ABQ8BIZ3</accession>
<keyword evidence="5 11" id="KW-0732">Signal</keyword>
<dbReference type="InterPro" id="IPR033254">
    <property type="entry name" value="Plant_FLA"/>
</dbReference>
<keyword evidence="14" id="KW-1185">Reference proteome</keyword>
<gene>
    <name evidence="13" type="ORF">HID58_044297</name>
</gene>
<feature type="region of interest" description="Disordered" evidence="9">
    <location>
        <begin position="176"/>
        <end position="218"/>
    </location>
</feature>
<name>A0ABQ8BIZ3_BRANA</name>
<feature type="compositionally biased region" description="Low complexity" evidence="9">
    <location>
        <begin position="209"/>
        <end position="218"/>
    </location>
</feature>
<keyword evidence="8" id="KW-0449">Lipoprotein</keyword>
<keyword evidence="6" id="KW-0325">Glycoprotein</keyword>
<dbReference type="InterPro" id="IPR036378">
    <property type="entry name" value="FAS1_dom_sf"/>
</dbReference>
<evidence type="ECO:0000256" key="5">
    <source>
        <dbReference type="ARBA" id="ARBA00022729"/>
    </source>
</evidence>
<evidence type="ECO:0000256" key="2">
    <source>
        <dbReference type="ARBA" id="ARBA00007843"/>
    </source>
</evidence>
<evidence type="ECO:0000256" key="9">
    <source>
        <dbReference type="SAM" id="MobiDB-lite"/>
    </source>
</evidence>